<feature type="domain" description="Type II secretion system protein GspF" evidence="9">
    <location>
        <begin position="267"/>
        <end position="388"/>
    </location>
</feature>
<evidence type="ECO:0000313" key="10">
    <source>
        <dbReference type="EMBL" id="KKU02959.1"/>
    </source>
</evidence>
<dbReference type="InterPro" id="IPR018076">
    <property type="entry name" value="T2SS_GspF_dom"/>
</dbReference>
<dbReference type="Gene3D" id="1.20.81.30">
    <property type="entry name" value="Type II secretion system (T2SS), domain F"/>
    <property type="match status" value="2"/>
</dbReference>
<dbReference type="Proteomes" id="UP000034264">
    <property type="component" value="Unassembled WGS sequence"/>
</dbReference>
<keyword evidence="5 8" id="KW-0812">Transmembrane</keyword>
<feature type="transmembrane region" description="Helical" evidence="8">
    <location>
        <begin position="269"/>
        <end position="288"/>
    </location>
</feature>
<proteinExistence type="inferred from homology"/>
<evidence type="ECO:0000256" key="7">
    <source>
        <dbReference type="ARBA" id="ARBA00023136"/>
    </source>
</evidence>
<dbReference type="PANTHER" id="PTHR30012">
    <property type="entry name" value="GENERAL SECRETION PATHWAY PROTEIN"/>
    <property type="match status" value="1"/>
</dbReference>
<comment type="subcellular location">
    <subcellularLocation>
        <location evidence="1">Cell inner membrane</location>
        <topology evidence="1">Multi-pass membrane protein</topology>
    </subcellularLocation>
</comment>
<evidence type="ECO:0000313" key="11">
    <source>
        <dbReference type="Proteomes" id="UP000034264"/>
    </source>
</evidence>
<gene>
    <name evidence="10" type="ORF">UX05_C0005G0036</name>
</gene>
<feature type="transmembrane region" description="Helical" evidence="8">
    <location>
        <begin position="216"/>
        <end position="235"/>
    </location>
</feature>
<name>A0A0G1M406_9BACT</name>
<feature type="transmembrane region" description="Helical" evidence="8">
    <location>
        <begin position="369"/>
        <end position="392"/>
    </location>
</feature>
<dbReference type="InterPro" id="IPR003004">
    <property type="entry name" value="GspF/PilC"/>
</dbReference>
<feature type="domain" description="Type II secretion system protein GspF" evidence="9">
    <location>
        <begin position="64"/>
        <end position="186"/>
    </location>
</feature>
<evidence type="ECO:0000256" key="3">
    <source>
        <dbReference type="ARBA" id="ARBA00022475"/>
    </source>
</evidence>
<evidence type="ECO:0000256" key="6">
    <source>
        <dbReference type="ARBA" id="ARBA00022989"/>
    </source>
</evidence>
<evidence type="ECO:0000256" key="8">
    <source>
        <dbReference type="SAM" id="Phobius"/>
    </source>
</evidence>
<evidence type="ECO:0000256" key="4">
    <source>
        <dbReference type="ARBA" id="ARBA00022519"/>
    </source>
</evidence>
<keyword evidence="6 8" id="KW-1133">Transmembrane helix</keyword>
<dbReference type="GO" id="GO:0015628">
    <property type="term" value="P:protein secretion by the type II secretion system"/>
    <property type="evidence" value="ECO:0007669"/>
    <property type="project" value="TreeGrafter"/>
</dbReference>
<dbReference type="InterPro" id="IPR042094">
    <property type="entry name" value="T2SS_GspF_sf"/>
</dbReference>
<evidence type="ECO:0000256" key="1">
    <source>
        <dbReference type="ARBA" id="ARBA00004429"/>
    </source>
</evidence>
<organism evidence="10 11">
    <name type="scientific">Candidatus Amesbacteria bacterium GW2011_GWC2_45_19</name>
    <dbReference type="NCBI Taxonomy" id="1618366"/>
    <lineage>
        <taxon>Bacteria</taxon>
        <taxon>Candidatus Amesiibacteriota</taxon>
    </lineage>
</organism>
<comment type="similarity">
    <text evidence="2">Belongs to the GSP F family.</text>
</comment>
<keyword evidence="4" id="KW-0997">Cell inner membrane</keyword>
<comment type="caution">
    <text evidence="10">The sequence shown here is derived from an EMBL/GenBank/DDBJ whole genome shotgun (WGS) entry which is preliminary data.</text>
</comment>
<dbReference type="GO" id="GO:0005886">
    <property type="term" value="C:plasma membrane"/>
    <property type="evidence" value="ECO:0007669"/>
    <property type="project" value="UniProtKB-SubCell"/>
</dbReference>
<dbReference type="PRINTS" id="PR00812">
    <property type="entry name" value="BCTERIALGSPF"/>
</dbReference>
<keyword evidence="3" id="KW-1003">Cell membrane</keyword>
<dbReference type="FunFam" id="1.20.81.30:FF:000001">
    <property type="entry name" value="Type II secretion system protein F"/>
    <property type="match status" value="2"/>
</dbReference>
<evidence type="ECO:0000256" key="2">
    <source>
        <dbReference type="ARBA" id="ARBA00005745"/>
    </source>
</evidence>
<sequence length="396" mass="42810">MKFRYKARDARGLEVKGVVDAPDAKNAAGMAREKKLTVISVSKEPKGLNWPEWGRVNPSEVTNFTRQLATMINAGLPITDALNLLQLQSGPRMSGAVGQIMADVQSGVSLSEAMSKHPALFSKVYVALVRAGEAAGVVETILIRLADTLEKGRAFHGKVISAMIYPIIILVGMAAVIILMMVVVVPKLTEVYKQFDAQLPLATRIVVGMSDAFMNYWWLIMIGVVGGVGVIGRYMRRPAGRRWWDSLVYKFPVTGALARETMLTELTRTLALLVGSGVAIVEAINIVAEAVGSVVVEAEMKLIAKRVEKGFSLAVSFGESPSFPPIVGQMVAVGEETGKLDDVLAKLSAFFEGESEQKVKNLTTALEPIILIIMALGVGFLMYAIIMPIYGITNKI</sequence>
<dbReference type="Pfam" id="PF00482">
    <property type="entry name" value="T2SSF"/>
    <property type="match status" value="2"/>
</dbReference>
<dbReference type="PANTHER" id="PTHR30012:SF0">
    <property type="entry name" value="TYPE II SECRETION SYSTEM PROTEIN F-RELATED"/>
    <property type="match status" value="1"/>
</dbReference>
<dbReference type="EMBL" id="LCKS01000005">
    <property type="protein sequence ID" value="KKU02959.1"/>
    <property type="molecule type" value="Genomic_DNA"/>
</dbReference>
<evidence type="ECO:0000256" key="5">
    <source>
        <dbReference type="ARBA" id="ARBA00022692"/>
    </source>
</evidence>
<accession>A0A0G1M406</accession>
<keyword evidence="7 8" id="KW-0472">Membrane</keyword>
<feature type="transmembrane region" description="Helical" evidence="8">
    <location>
        <begin position="163"/>
        <end position="185"/>
    </location>
</feature>
<dbReference type="PATRIC" id="fig|1618366.3.peg.518"/>
<reference evidence="10 11" key="1">
    <citation type="journal article" date="2015" name="Nature">
        <title>rRNA introns, odd ribosomes, and small enigmatic genomes across a large radiation of phyla.</title>
        <authorList>
            <person name="Brown C.T."/>
            <person name="Hug L.A."/>
            <person name="Thomas B.C."/>
            <person name="Sharon I."/>
            <person name="Castelle C.J."/>
            <person name="Singh A."/>
            <person name="Wilkins M.J."/>
            <person name="Williams K.H."/>
            <person name="Banfield J.F."/>
        </authorList>
    </citation>
    <scope>NUCLEOTIDE SEQUENCE [LARGE SCALE GENOMIC DNA]</scope>
</reference>
<dbReference type="AlphaFoldDB" id="A0A0G1M406"/>
<protein>
    <submittedName>
        <fullName evidence="10">Type II secretion system F domain protein</fullName>
    </submittedName>
</protein>
<evidence type="ECO:0000259" key="9">
    <source>
        <dbReference type="Pfam" id="PF00482"/>
    </source>
</evidence>